<reference evidence="3 4" key="1">
    <citation type="submission" date="2017-03" db="EMBL/GenBank/DDBJ databases">
        <title>WGS assembly of Porphyra umbilicalis.</title>
        <authorList>
            <person name="Brawley S.H."/>
            <person name="Blouin N.A."/>
            <person name="Ficko-Blean E."/>
            <person name="Wheeler G.L."/>
            <person name="Lohr M."/>
            <person name="Goodson H.V."/>
            <person name="Jenkins J.W."/>
            <person name="Blaby-Haas C.E."/>
            <person name="Helliwell K.E."/>
            <person name="Chan C."/>
            <person name="Marriage T."/>
            <person name="Bhattacharya D."/>
            <person name="Klein A.S."/>
            <person name="Badis Y."/>
            <person name="Brodie J."/>
            <person name="Cao Y."/>
            <person name="Collen J."/>
            <person name="Dittami S.M."/>
            <person name="Gachon C.M."/>
            <person name="Green B.R."/>
            <person name="Karpowicz S."/>
            <person name="Kim J.W."/>
            <person name="Kudahl U."/>
            <person name="Lin S."/>
            <person name="Michel G."/>
            <person name="Mittag M."/>
            <person name="Olson B.J."/>
            <person name="Pangilinan J."/>
            <person name="Peng Y."/>
            <person name="Qiu H."/>
            <person name="Shu S."/>
            <person name="Singer J.T."/>
            <person name="Smith A.G."/>
            <person name="Sprecher B.N."/>
            <person name="Wagner V."/>
            <person name="Wang W."/>
            <person name="Wang Z.-Y."/>
            <person name="Yan J."/>
            <person name="Yarish C."/>
            <person name="Zoeuner-Riek S."/>
            <person name="Zhuang Y."/>
            <person name="Zou Y."/>
            <person name="Lindquist E.A."/>
            <person name="Grimwood J."/>
            <person name="Barry K."/>
            <person name="Rokhsar D.S."/>
            <person name="Schmutz J."/>
            <person name="Stiller J.W."/>
            <person name="Grossman A.R."/>
            <person name="Prochnik S.E."/>
        </authorList>
    </citation>
    <scope>NUCLEOTIDE SEQUENCE [LARGE SCALE GENOMIC DNA]</scope>
    <source>
        <strain evidence="3">4086291</strain>
    </source>
</reference>
<evidence type="ECO:0000313" key="3">
    <source>
        <dbReference type="EMBL" id="OSX74854.1"/>
    </source>
</evidence>
<sequence length="424" mass="41755">MTLLVGLLDLPTEVLEHILFLVADPAALYAASRTCKRLAAATAASSPLWPALLRGHVDLTRRPGPVTGWERDFYCFWDDTNGEETDPMAFAPPLARVRGWTGGAVVAPGGGGDGGGPAAVAATAAAGADEGADGAAPDGRFLYIDNRRAAGGPPTPPPTADADAARSGVVGREAKHPKTAAAGASVAAAAAAAAPAEEDPRLLYAALVAATRAGAAAADPRLVDGWDGADASVAGAAAADLEAIATAVAAENRIEAAGGAAGAYHNPITRDDPAGTAAIAAAKTPSALEADVVAAGVALLTAAGAAPPILPTVAAKGTAADVRAGVLGCAFAASGNPGDATYMRFTGGPLEAFFVGDAAQQILPAPDLLAPAQGVNGAVRRLLGGRPALVFVFGVEAMSPVGGVVAVAWSPTLLVGLLVEFVQT</sequence>
<keyword evidence="4" id="KW-1185">Reference proteome</keyword>
<organism evidence="3 4">
    <name type="scientific">Porphyra umbilicalis</name>
    <name type="common">Purple laver</name>
    <name type="synonym">Red alga</name>
    <dbReference type="NCBI Taxonomy" id="2786"/>
    <lineage>
        <taxon>Eukaryota</taxon>
        <taxon>Rhodophyta</taxon>
        <taxon>Bangiophyceae</taxon>
        <taxon>Bangiales</taxon>
        <taxon>Bangiaceae</taxon>
        <taxon>Porphyra</taxon>
    </lineage>
</organism>
<protein>
    <recommendedName>
        <fullName evidence="2">F-box domain-containing protein</fullName>
    </recommendedName>
</protein>
<gene>
    <name evidence="3" type="ORF">BU14_0264s0007</name>
</gene>
<dbReference type="CDD" id="cd09917">
    <property type="entry name" value="F-box_SF"/>
    <property type="match status" value="1"/>
</dbReference>
<feature type="region of interest" description="Disordered" evidence="1">
    <location>
        <begin position="145"/>
        <end position="176"/>
    </location>
</feature>
<feature type="domain" description="F-box" evidence="2">
    <location>
        <begin position="8"/>
        <end position="49"/>
    </location>
</feature>
<name>A0A1X6P1V0_PORUM</name>
<dbReference type="Proteomes" id="UP000218209">
    <property type="component" value="Unassembled WGS sequence"/>
</dbReference>
<dbReference type="Pfam" id="PF12937">
    <property type="entry name" value="F-box-like"/>
    <property type="match status" value="1"/>
</dbReference>
<dbReference type="InterPro" id="IPR036047">
    <property type="entry name" value="F-box-like_dom_sf"/>
</dbReference>
<accession>A0A1X6P1V0</accession>
<evidence type="ECO:0000313" key="4">
    <source>
        <dbReference type="Proteomes" id="UP000218209"/>
    </source>
</evidence>
<dbReference type="AlphaFoldDB" id="A0A1X6P1V0"/>
<evidence type="ECO:0000256" key="1">
    <source>
        <dbReference type="SAM" id="MobiDB-lite"/>
    </source>
</evidence>
<dbReference type="InterPro" id="IPR001810">
    <property type="entry name" value="F-box_dom"/>
</dbReference>
<dbReference type="SUPFAM" id="SSF81383">
    <property type="entry name" value="F-box domain"/>
    <property type="match status" value="1"/>
</dbReference>
<proteinExistence type="predicted"/>
<evidence type="ECO:0000259" key="2">
    <source>
        <dbReference type="Pfam" id="PF12937"/>
    </source>
</evidence>
<dbReference type="EMBL" id="KV918927">
    <property type="protein sequence ID" value="OSX74854.1"/>
    <property type="molecule type" value="Genomic_DNA"/>
</dbReference>